<gene>
    <name evidence="3" type="ORF">ACIGXA_14420</name>
</gene>
<reference evidence="3 4" key="1">
    <citation type="submission" date="2024-10" db="EMBL/GenBank/DDBJ databases">
        <title>The Natural Products Discovery Center: Release of the First 8490 Sequenced Strains for Exploring Actinobacteria Biosynthetic Diversity.</title>
        <authorList>
            <person name="Kalkreuter E."/>
            <person name="Kautsar S.A."/>
            <person name="Yang D."/>
            <person name="Bader C.D."/>
            <person name="Teijaro C.N."/>
            <person name="Fluegel L."/>
            <person name="Davis C.M."/>
            <person name="Simpson J.R."/>
            <person name="Lauterbach L."/>
            <person name="Steele A.D."/>
            <person name="Gui C."/>
            <person name="Meng S."/>
            <person name="Li G."/>
            <person name="Viehrig K."/>
            <person name="Ye F."/>
            <person name="Su P."/>
            <person name="Kiefer A.F."/>
            <person name="Nichols A."/>
            <person name="Cepeda A.J."/>
            <person name="Yan W."/>
            <person name="Fan B."/>
            <person name="Jiang Y."/>
            <person name="Adhikari A."/>
            <person name="Zheng C.-J."/>
            <person name="Schuster L."/>
            <person name="Cowan T.M."/>
            <person name="Smanski M.J."/>
            <person name="Chevrette M.G."/>
            <person name="De Carvalho L.P.S."/>
            <person name="Shen B."/>
        </authorList>
    </citation>
    <scope>NUCLEOTIDE SEQUENCE [LARGE SCALE GENOMIC DNA]</scope>
    <source>
        <strain evidence="3 4">NPDC053399</strain>
    </source>
</reference>
<name>A0ABW8C5K2_9ACTN</name>
<keyword evidence="2" id="KW-0812">Transmembrane</keyword>
<evidence type="ECO:0000313" key="4">
    <source>
        <dbReference type="Proteomes" id="UP001614394"/>
    </source>
</evidence>
<feature type="transmembrane region" description="Helical" evidence="2">
    <location>
        <begin position="51"/>
        <end position="71"/>
    </location>
</feature>
<evidence type="ECO:0000313" key="3">
    <source>
        <dbReference type="EMBL" id="MFI9101710.1"/>
    </source>
</evidence>
<protein>
    <submittedName>
        <fullName evidence="3">Uncharacterized protein</fullName>
    </submittedName>
</protein>
<dbReference type="EMBL" id="JBITYG010000003">
    <property type="protein sequence ID" value="MFI9101710.1"/>
    <property type="molecule type" value="Genomic_DNA"/>
</dbReference>
<evidence type="ECO:0000256" key="2">
    <source>
        <dbReference type="SAM" id="Phobius"/>
    </source>
</evidence>
<sequence length="159" mass="16372">MKRDDATPAFVPWRAYVHRAGWLLLAAGAVLCGLGWYGVAGERYAERQIPYLASSSIPGAALIVAGAVLVARPPDPGSAGQQASDIRVLVEEPADKAEPAERTGPVAVSTAPPVAVPGGTLLHRPDCPLVQGKPEAAPAGPGDIRSRALTPCPVCEPGR</sequence>
<dbReference type="Proteomes" id="UP001614394">
    <property type="component" value="Unassembled WGS sequence"/>
</dbReference>
<evidence type="ECO:0000256" key="1">
    <source>
        <dbReference type="SAM" id="MobiDB-lite"/>
    </source>
</evidence>
<proteinExistence type="predicted"/>
<accession>A0ABW8C5K2</accession>
<comment type="caution">
    <text evidence="3">The sequence shown here is derived from an EMBL/GenBank/DDBJ whole genome shotgun (WGS) entry which is preliminary data.</text>
</comment>
<keyword evidence="2" id="KW-1133">Transmembrane helix</keyword>
<feature type="transmembrane region" description="Helical" evidence="2">
    <location>
        <begin position="20"/>
        <end position="39"/>
    </location>
</feature>
<organism evidence="3 4">
    <name type="scientific">Streptomyces fildesensis</name>
    <dbReference type="NCBI Taxonomy" id="375757"/>
    <lineage>
        <taxon>Bacteria</taxon>
        <taxon>Bacillati</taxon>
        <taxon>Actinomycetota</taxon>
        <taxon>Actinomycetes</taxon>
        <taxon>Kitasatosporales</taxon>
        <taxon>Streptomycetaceae</taxon>
        <taxon>Streptomyces</taxon>
    </lineage>
</organism>
<dbReference type="RefSeq" id="WP_399648413.1">
    <property type="nucleotide sequence ID" value="NZ_JBITYG010000003.1"/>
</dbReference>
<feature type="region of interest" description="Disordered" evidence="1">
    <location>
        <begin position="125"/>
        <end position="159"/>
    </location>
</feature>
<keyword evidence="2" id="KW-0472">Membrane</keyword>
<keyword evidence="4" id="KW-1185">Reference proteome</keyword>